<feature type="binding site" evidence="2">
    <location>
        <begin position="15"/>
        <end position="18"/>
    </location>
    <ligand>
        <name>substrate</name>
    </ligand>
</feature>
<keyword evidence="2" id="KW-0460">Magnesium</keyword>
<comment type="function">
    <text evidence="2">Catalyzes the sequential condensation of isopentenyl diphosphate (IPP) with (2E,6E)-farnesyl diphosphate (E,E-FPP) to yield (2Z,6Z,10Z,14Z,18Z,22Z,26Z,30Z,34E,38E)-undecaprenyl diphosphate (di-trans,octa-cis-UPP). UPP is the precursor of glycosyl carrier lipid in the biosynthesis of bacterial cell wall polysaccharide components such as peptidoglycan and lipopolysaccharide.</text>
</comment>
<feature type="binding site" evidence="2">
    <location>
        <begin position="59"/>
        <end position="61"/>
    </location>
    <ligand>
        <name>substrate</name>
    </ligand>
</feature>
<comment type="catalytic activity">
    <reaction evidence="2">
        <text>8 isopentenyl diphosphate + (2E,6E)-farnesyl diphosphate = di-trans,octa-cis-undecaprenyl diphosphate + 8 diphosphate</text>
        <dbReference type="Rhea" id="RHEA:27551"/>
        <dbReference type="ChEBI" id="CHEBI:33019"/>
        <dbReference type="ChEBI" id="CHEBI:58405"/>
        <dbReference type="ChEBI" id="CHEBI:128769"/>
        <dbReference type="ChEBI" id="CHEBI:175763"/>
        <dbReference type="EC" id="2.5.1.31"/>
    </reaction>
</comment>
<protein>
    <recommendedName>
        <fullName evidence="2">Ditrans,polycis-undecaprenyl-diphosphate synthase ((2E,6E)-farnesyl-diphosphate specific)</fullName>
        <ecNumber evidence="2">2.5.1.31</ecNumber>
    </recommendedName>
    <alternativeName>
        <fullName evidence="2">Ditrans,polycis-undecaprenylcistransferase</fullName>
    </alternativeName>
    <alternativeName>
        <fullName evidence="2">Undecaprenyl diphosphate synthase</fullName>
        <shortName evidence="2">UDS</shortName>
    </alternativeName>
    <alternativeName>
        <fullName evidence="2">Undecaprenyl pyrophosphate synthase</fullName>
        <shortName evidence="2">UPP synthase</shortName>
    </alternativeName>
</protein>
<dbReference type="PATRIC" id="fig|452.5.peg.334"/>
<keyword evidence="4" id="KW-1185">Reference proteome</keyword>
<dbReference type="GO" id="GO:0000287">
    <property type="term" value="F:magnesium ion binding"/>
    <property type="evidence" value="ECO:0007669"/>
    <property type="project" value="UniProtKB-UniRule"/>
</dbReference>
<keyword evidence="2" id="KW-0573">Peptidoglycan synthesis</keyword>
<keyword evidence="2" id="KW-0961">Cell wall biogenesis/degradation</keyword>
<dbReference type="SUPFAM" id="SSF64005">
    <property type="entry name" value="Undecaprenyl diphosphate synthase"/>
    <property type="match status" value="1"/>
</dbReference>
<evidence type="ECO:0000313" key="4">
    <source>
        <dbReference type="Proteomes" id="UP000054877"/>
    </source>
</evidence>
<dbReference type="HAMAP" id="MF_01139">
    <property type="entry name" value="ISPT"/>
    <property type="match status" value="1"/>
</dbReference>
<dbReference type="NCBIfam" id="TIGR00055">
    <property type="entry name" value="uppS"/>
    <property type="match status" value="1"/>
</dbReference>
<name>A0A0W0ZA13_LEGSP</name>
<dbReference type="GO" id="GO:0008360">
    <property type="term" value="P:regulation of cell shape"/>
    <property type="evidence" value="ECO:0007669"/>
    <property type="project" value="UniProtKB-KW"/>
</dbReference>
<reference evidence="3 4" key="1">
    <citation type="submission" date="2015-11" db="EMBL/GenBank/DDBJ databases">
        <title>Genomic analysis of 38 Legionella species identifies large and diverse effector repertoires.</title>
        <authorList>
            <person name="Burstein D."/>
            <person name="Amaro F."/>
            <person name="Zusman T."/>
            <person name="Lifshitz Z."/>
            <person name="Cohen O."/>
            <person name="Gilbert J.A."/>
            <person name="Pupko T."/>
            <person name="Shuman H.A."/>
            <person name="Segal G."/>
        </authorList>
    </citation>
    <scope>NUCLEOTIDE SEQUENCE [LARGE SCALE GENOMIC DNA]</scope>
    <source>
        <strain evidence="3 4">Mt.St.Helens-9</strain>
    </source>
</reference>
<dbReference type="GO" id="GO:0071555">
    <property type="term" value="P:cell wall organization"/>
    <property type="evidence" value="ECO:0007669"/>
    <property type="project" value="UniProtKB-KW"/>
</dbReference>
<dbReference type="GO" id="GO:0008834">
    <property type="term" value="F:ditrans,polycis-undecaprenyl-diphosphate synthase [(2E,6E)-farnesyl-diphosphate specific] activity"/>
    <property type="evidence" value="ECO:0007669"/>
    <property type="project" value="UniProtKB-UniRule"/>
</dbReference>
<dbReference type="PROSITE" id="PS01066">
    <property type="entry name" value="UPP_SYNTHASE"/>
    <property type="match status" value="1"/>
</dbReference>
<dbReference type="Pfam" id="PF01255">
    <property type="entry name" value="Prenyltransf"/>
    <property type="match status" value="1"/>
</dbReference>
<feature type="binding site" evidence="2">
    <location>
        <position position="182"/>
    </location>
    <ligand>
        <name>substrate</name>
    </ligand>
</feature>
<proteinExistence type="inferred from homology"/>
<feature type="binding site" evidence="2">
    <location>
        <position position="65"/>
    </location>
    <ligand>
        <name>substrate</name>
    </ligand>
</feature>
<feature type="binding site" evidence="2">
    <location>
        <position position="63"/>
    </location>
    <ligand>
        <name>substrate</name>
    </ligand>
</feature>
<dbReference type="AlphaFoldDB" id="A0A0W0ZA13"/>
<feature type="binding site" evidence="2">
    <location>
        <begin position="188"/>
        <end position="190"/>
    </location>
    <ligand>
        <name>substrate</name>
    </ligand>
</feature>
<feature type="binding site" evidence="2">
    <location>
        <position position="14"/>
    </location>
    <ligand>
        <name>Mg(2+)</name>
        <dbReference type="ChEBI" id="CHEBI:18420"/>
    </ligand>
</feature>
<feature type="binding site" evidence="2">
    <location>
        <position position="19"/>
    </location>
    <ligand>
        <name>substrate</name>
    </ligand>
</feature>
<dbReference type="CDD" id="cd00475">
    <property type="entry name" value="Cis_IPPS"/>
    <property type="match status" value="1"/>
</dbReference>
<comment type="caution">
    <text evidence="3">The sequence shown here is derived from an EMBL/GenBank/DDBJ whole genome shotgun (WGS) entry which is preliminary data.</text>
</comment>
<dbReference type="InterPro" id="IPR036424">
    <property type="entry name" value="UPP_synth-like_sf"/>
</dbReference>
<sequence>MNKVLPQHVAIVMDGNGRWAENRGLLRFEGHKAGIASVKTVIRCCLENNISVLSLFAFSSENWARPENEVEFLMKLFLETLRYEVEELHKNAICLRFTGNRQGLSPDICEQMAIAETLTRDNKRLTLNLVLNYGGKWEIVEATKKIAQKVCASELQISDIDESILSRHLNTWDLPEPDFFIRTSGEHRISNFFLWQLAYTELYFTSTHWPDFNAEEFEKALLCFRQRERRYGKTSRQINETEHV</sequence>
<feature type="active site" evidence="2">
    <location>
        <position position="14"/>
    </location>
</feature>
<evidence type="ECO:0000313" key="3">
    <source>
        <dbReference type="EMBL" id="KTD65882.1"/>
    </source>
</evidence>
<feature type="binding site" evidence="2">
    <location>
        <position position="31"/>
    </location>
    <ligand>
        <name>substrate</name>
    </ligand>
</feature>
<dbReference type="PANTHER" id="PTHR10291">
    <property type="entry name" value="DEHYDRODOLICHYL DIPHOSPHATE SYNTHASE FAMILY MEMBER"/>
    <property type="match status" value="1"/>
</dbReference>
<gene>
    <name evidence="2 3" type="primary">uppS</name>
    <name evidence="3" type="ORF">Lspi_0301</name>
</gene>
<dbReference type="EC" id="2.5.1.31" evidence="2"/>
<dbReference type="PANTHER" id="PTHR10291:SF0">
    <property type="entry name" value="DEHYDRODOLICHYL DIPHOSPHATE SYNTHASE 2"/>
    <property type="match status" value="1"/>
</dbReference>
<keyword evidence="2" id="KW-0479">Metal-binding</keyword>
<accession>A0A0W0ZA13</accession>
<dbReference type="Gene3D" id="3.40.1180.10">
    <property type="entry name" value="Decaprenyl diphosphate synthase-like"/>
    <property type="match status" value="1"/>
</dbReference>
<dbReference type="EMBL" id="LNYX01000004">
    <property type="protein sequence ID" value="KTD65882.1"/>
    <property type="molecule type" value="Genomic_DNA"/>
</dbReference>
<dbReference type="GO" id="GO:0016094">
    <property type="term" value="P:polyprenol biosynthetic process"/>
    <property type="evidence" value="ECO:0007669"/>
    <property type="project" value="TreeGrafter"/>
</dbReference>
<dbReference type="FunFam" id="3.40.1180.10:FF:000001">
    <property type="entry name" value="(2E,6E)-farnesyl-diphosphate-specific ditrans,polycis-undecaprenyl-diphosphate synthase"/>
    <property type="match status" value="1"/>
</dbReference>
<comment type="cofactor">
    <cofactor evidence="2">
        <name>Mg(2+)</name>
        <dbReference type="ChEBI" id="CHEBI:18420"/>
    </cofactor>
    <text evidence="2">Binds 2 magnesium ions per subunit.</text>
</comment>
<dbReference type="InterPro" id="IPR018520">
    <property type="entry name" value="UPP_synth-like_CS"/>
</dbReference>
<keyword evidence="2" id="KW-0133">Cell shape</keyword>
<dbReference type="STRING" id="452.Lspi_0301"/>
<dbReference type="InterPro" id="IPR001441">
    <property type="entry name" value="UPP_synth-like"/>
</dbReference>
<dbReference type="OrthoDB" id="4191603at2"/>
<organism evidence="3 4">
    <name type="scientific">Legionella spiritensis</name>
    <dbReference type="NCBI Taxonomy" id="452"/>
    <lineage>
        <taxon>Bacteria</taxon>
        <taxon>Pseudomonadati</taxon>
        <taxon>Pseudomonadota</taxon>
        <taxon>Gammaproteobacteria</taxon>
        <taxon>Legionellales</taxon>
        <taxon>Legionellaceae</taxon>
        <taxon>Legionella</taxon>
    </lineage>
</organism>
<dbReference type="Proteomes" id="UP000054877">
    <property type="component" value="Unassembled WGS sequence"/>
</dbReference>
<dbReference type="GO" id="GO:0005829">
    <property type="term" value="C:cytosol"/>
    <property type="evidence" value="ECO:0007669"/>
    <property type="project" value="TreeGrafter"/>
</dbReference>
<dbReference type="RefSeq" id="WP_058482249.1">
    <property type="nucleotide sequence ID" value="NZ_CAAAII010000011.1"/>
</dbReference>
<feature type="binding site" evidence="2">
    <location>
        <position position="27"/>
    </location>
    <ligand>
        <name>substrate</name>
    </ligand>
</feature>
<comment type="subunit">
    <text evidence="2">Homodimer.</text>
</comment>
<evidence type="ECO:0000256" key="1">
    <source>
        <dbReference type="ARBA" id="ARBA00022679"/>
    </source>
</evidence>
<comment type="similarity">
    <text evidence="2">Belongs to the UPP synthase family.</text>
</comment>
<evidence type="ECO:0000256" key="2">
    <source>
        <dbReference type="HAMAP-Rule" id="MF_01139"/>
    </source>
</evidence>
<feature type="binding site" evidence="2">
    <location>
        <position position="201"/>
    </location>
    <ligand>
        <name>Mg(2+)</name>
        <dbReference type="ChEBI" id="CHEBI:18420"/>
    </ligand>
</feature>
<dbReference type="GO" id="GO:0009252">
    <property type="term" value="P:peptidoglycan biosynthetic process"/>
    <property type="evidence" value="ECO:0007669"/>
    <property type="project" value="UniProtKB-UniRule"/>
</dbReference>
<feature type="active site" description="Proton acceptor" evidence="2">
    <location>
        <position position="62"/>
    </location>
</feature>
<keyword evidence="1 2" id="KW-0808">Transferase</keyword>